<evidence type="ECO:0000256" key="8">
    <source>
        <dbReference type="ARBA" id="ARBA00023239"/>
    </source>
</evidence>
<gene>
    <name evidence="10" type="ORF">HMPREF9453_00840</name>
</gene>
<proteinExistence type="inferred from homology"/>
<evidence type="ECO:0000256" key="4">
    <source>
        <dbReference type="ARBA" id="ARBA00013204"/>
    </source>
</evidence>
<evidence type="ECO:0000256" key="6">
    <source>
        <dbReference type="ARBA" id="ARBA00022793"/>
    </source>
</evidence>
<dbReference type="STRING" id="742743.HMPREF9453_00840"/>
<dbReference type="InterPro" id="IPR005128">
    <property type="entry name" value="Acetolactate_a_deCO2ase"/>
</dbReference>
<dbReference type="NCBIfam" id="TIGR01252">
    <property type="entry name" value="acetolac_decarb"/>
    <property type="match status" value="1"/>
</dbReference>
<evidence type="ECO:0000256" key="1">
    <source>
        <dbReference type="ARBA" id="ARBA00001784"/>
    </source>
</evidence>
<evidence type="ECO:0000313" key="11">
    <source>
        <dbReference type="Proteomes" id="UP000003277"/>
    </source>
</evidence>
<organism evidence="10 11">
    <name type="scientific">Dialister succinatiphilus YIT 11850</name>
    <dbReference type="NCBI Taxonomy" id="742743"/>
    <lineage>
        <taxon>Bacteria</taxon>
        <taxon>Bacillati</taxon>
        <taxon>Bacillota</taxon>
        <taxon>Negativicutes</taxon>
        <taxon>Veillonellales</taxon>
        <taxon>Veillonellaceae</taxon>
        <taxon>Dialister</taxon>
    </lineage>
</organism>
<comment type="similarity">
    <text evidence="3 9">Belongs to the alpha-acetolactate decarboxylase family.</text>
</comment>
<accession>H1CZQ2</accession>
<dbReference type="UniPathway" id="UPA00626">
    <property type="reaction ID" value="UER00678"/>
</dbReference>
<dbReference type="AlphaFoldDB" id="H1CZQ2"/>
<dbReference type="RefSeq" id="WP_008859344.1">
    <property type="nucleotide sequence ID" value="NZ_JH591187.1"/>
</dbReference>
<name>H1CZQ2_9FIRM</name>
<dbReference type="HOGENOM" id="CLU_072561_0_0_9"/>
<evidence type="ECO:0000256" key="2">
    <source>
        <dbReference type="ARBA" id="ARBA00005170"/>
    </source>
</evidence>
<sequence length="244" mass="27888">MNSSLNSRPLFQAALLQSLVLGHYEGSVEVKELKRQGDFGIGTFDSLDGELVMCRGRVYQVNGRGEVKEADDRWKVPFADVFFFETDRTLPMKDISSLDELREKADGFIKNWGPNYFYGIRIHGTFEKVYARSEKAQKKPYVRLDEVMKKDQVEFQFEHTEGTLIGLYCPSFMGGLNMPGYHFHYLSDDRKEGGHVFDVCMKEGKAEFCLLSDFKLKLPRSSGFGKIDFNENLEDAVKKVEGGK</sequence>
<evidence type="ECO:0000256" key="7">
    <source>
        <dbReference type="ARBA" id="ARBA00023061"/>
    </source>
</evidence>
<comment type="catalytic activity">
    <reaction evidence="1 9">
        <text>(2S)-2-acetolactate + H(+) = (R)-acetoin + CO2</text>
        <dbReference type="Rhea" id="RHEA:21580"/>
        <dbReference type="ChEBI" id="CHEBI:15378"/>
        <dbReference type="ChEBI" id="CHEBI:15686"/>
        <dbReference type="ChEBI" id="CHEBI:16526"/>
        <dbReference type="ChEBI" id="CHEBI:58476"/>
        <dbReference type="EC" id="4.1.1.5"/>
    </reaction>
</comment>
<dbReference type="PANTHER" id="PTHR35524">
    <property type="entry name" value="ALPHA-ACETOLACTATE DECARBOXYLASE"/>
    <property type="match status" value="1"/>
</dbReference>
<keyword evidence="6 9" id="KW-0210">Decarboxylase</keyword>
<reference evidence="10 11" key="1">
    <citation type="submission" date="2011-11" db="EMBL/GenBank/DDBJ databases">
        <title>The Genome Sequence of Dialister succinatiphilus YIT 11850.</title>
        <authorList>
            <consortium name="The Broad Institute Genome Sequencing Platform"/>
            <person name="Earl A."/>
            <person name="Ward D."/>
            <person name="Feldgarden M."/>
            <person name="Gevers D."/>
            <person name="Morotomi M."/>
            <person name="Young S.K."/>
            <person name="Zeng Q."/>
            <person name="Gargeya S."/>
            <person name="Fitzgerald M."/>
            <person name="Haas B."/>
            <person name="Abouelleil A."/>
            <person name="Alvarado L."/>
            <person name="Arachchi H.M."/>
            <person name="Berlin A."/>
            <person name="Brown A."/>
            <person name="Chapman S.B."/>
            <person name="Dunbar C."/>
            <person name="Gearin G."/>
            <person name="Goldberg J."/>
            <person name="Griggs A."/>
            <person name="Gujja S."/>
            <person name="Heiman D."/>
            <person name="Howarth C."/>
            <person name="Lui A."/>
            <person name="MacDonald P.J.P."/>
            <person name="Montmayeur A."/>
            <person name="Murphy C."/>
            <person name="Neiman D."/>
            <person name="Pearson M."/>
            <person name="Priest M."/>
            <person name="Roberts A."/>
            <person name="Saif S."/>
            <person name="Shea T."/>
            <person name="Sisk P."/>
            <person name="Stolte C."/>
            <person name="Sykes S."/>
            <person name="Wortman J."/>
            <person name="Nusbaum C."/>
            <person name="Birren B."/>
        </authorList>
    </citation>
    <scope>NUCLEOTIDE SEQUENCE [LARGE SCALE GENOMIC DNA]</scope>
    <source>
        <strain evidence="10 11">YIT 11850</strain>
    </source>
</reference>
<keyword evidence="11" id="KW-1185">Reference proteome</keyword>
<keyword evidence="7 9" id="KW-0005">Acetoin biosynthesis</keyword>
<dbReference type="SUPFAM" id="SSF117856">
    <property type="entry name" value="AF0104/ALDC/Ptd012-like"/>
    <property type="match status" value="1"/>
</dbReference>
<dbReference type="eggNOG" id="COG3527">
    <property type="taxonomic scope" value="Bacteria"/>
</dbReference>
<dbReference type="PANTHER" id="PTHR35524:SF1">
    <property type="entry name" value="ALPHA-ACETOLACTATE DECARBOXYLASE"/>
    <property type="match status" value="1"/>
</dbReference>
<dbReference type="OrthoDB" id="8612680at2"/>
<evidence type="ECO:0000256" key="9">
    <source>
        <dbReference type="PIRNR" id="PIRNR001332"/>
    </source>
</evidence>
<dbReference type="CDD" id="cd17299">
    <property type="entry name" value="acetolactate_decarboxylase"/>
    <property type="match status" value="1"/>
</dbReference>
<comment type="pathway">
    <text evidence="2 9">Polyol metabolism; (R,R)-butane-2,3-diol biosynthesis; (R,R)-butane-2,3-diol from pyruvate: step 2/3.</text>
</comment>
<dbReference type="GO" id="GO:0047605">
    <property type="term" value="F:acetolactate decarboxylase activity"/>
    <property type="evidence" value="ECO:0007669"/>
    <property type="project" value="UniProtKB-UniRule"/>
</dbReference>
<dbReference type="PIRSF" id="PIRSF001332">
    <property type="entry name" value="Acetolac_decarb"/>
    <property type="match status" value="1"/>
</dbReference>
<evidence type="ECO:0000256" key="5">
    <source>
        <dbReference type="ARBA" id="ARBA00020164"/>
    </source>
</evidence>
<keyword evidence="8 9" id="KW-0456">Lyase</keyword>
<dbReference type="Pfam" id="PF03306">
    <property type="entry name" value="AAL_decarboxy"/>
    <property type="match status" value="1"/>
</dbReference>
<dbReference type="EMBL" id="ADLT01000018">
    <property type="protein sequence ID" value="EHO63250.1"/>
    <property type="molecule type" value="Genomic_DNA"/>
</dbReference>
<dbReference type="PATRIC" id="fig|742743.3.peg.854"/>
<comment type="caution">
    <text evidence="10">The sequence shown here is derived from an EMBL/GenBank/DDBJ whole genome shotgun (WGS) entry which is preliminary data.</text>
</comment>
<evidence type="ECO:0000313" key="10">
    <source>
        <dbReference type="EMBL" id="EHO63250.1"/>
    </source>
</evidence>
<dbReference type="EC" id="4.1.1.5" evidence="4 9"/>
<dbReference type="GO" id="GO:0045151">
    <property type="term" value="P:acetoin biosynthetic process"/>
    <property type="evidence" value="ECO:0007669"/>
    <property type="project" value="UniProtKB-UniRule"/>
</dbReference>
<evidence type="ECO:0000256" key="3">
    <source>
        <dbReference type="ARBA" id="ARBA00007106"/>
    </source>
</evidence>
<dbReference type="Proteomes" id="UP000003277">
    <property type="component" value="Unassembled WGS sequence"/>
</dbReference>
<protein>
    <recommendedName>
        <fullName evidence="5 9">Alpha-acetolactate decarboxylase</fullName>
        <ecNumber evidence="4 9">4.1.1.5</ecNumber>
    </recommendedName>
</protein>
<dbReference type="Gene3D" id="3.30.1330.80">
    <property type="entry name" value="Hypothetical protein, similar to alpha- acetolactate decarboxylase, domain 2"/>
    <property type="match status" value="2"/>
</dbReference>